<dbReference type="PANTHER" id="PTHR43433:SF5">
    <property type="entry name" value="AB HYDROLASE-1 DOMAIN-CONTAINING PROTEIN"/>
    <property type="match status" value="1"/>
</dbReference>
<dbReference type="InterPro" id="IPR029058">
    <property type="entry name" value="AB_hydrolase_fold"/>
</dbReference>
<proteinExistence type="predicted"/>
<accession>A0A059KVY1</accession>
<gene>
    <name evidence="2" type="ORF">V466_25145</name>
</gene>
<reference evidence="2 3" key="1">
    <citation type="submission" date="2013-12" db="EMBL/GenBank/DDBJ databases">
        <authorList>
            <person name="Formusa P.A."/>
            <person name="Habash M."/>
            <person name="Lee H."/>
            <person name="Trevors J.T."/>
        </authorList>
    </citation>
    <scope>NUCLEOTIDE SEQUENCE [LARGE SCALE GENOMIC DNA]</scope>
    <source>
        <strain evidence="2 3">PD30</strain>
    </source>
</reference>
<dbReference type="eggNOG" id="COG2267">
    <property type="taxonomic scope" value="Bacteria"/>
</dbReference>
<dbReference type="Pfam" id="PF00561">
    <property type="entry name" value="Abhydrolase_1"/>
    <property type="match status" value="1"/>
</dbReference>
<evidence type="ECO:0000313" key="2">
    <source>
        <dbReference type="EMBL" id="KDD66233.1"/>
    </source>
</evidence>
<dbReference type="Proteomes" id="UP000026739">
    <property type="component" value="Unassembled WGS sequence"/>
</dbReference>
<evidence type="ECO:0000259" key="1">
    <source>
        <dbReference type="Pfam" id="PF00561"/>
    </source>
</evidence>
<dbReference type="Gene3D" id="3.40.50.1820">
    <property type="entry name" value="alpha/beta hydrolase"/>
    <property type="match status" value="1"/>
</dbReference>
<organism evidence="2 3">
    <name type="scientific">Pseudomonas mandelii PD30</name>
    <dbReference type="NCBI Taxonomy" id="1419583"/>
    <lineage>
        <taxon>Bacteria</taxon>
        <taxon>Pseudomonadati</taxon>
        <taxon>Pseudomonadota</taxon>
        <taxon>Gammaproteobacteria</taxon>
        <taxon>Pseudomonadales</taxon>
        <taxon>Pseudomonadaceae</taxon>
        <taxon>Pseudomonas</taxon>
    </lineage>
</organism>
<name>A0A059KVY1_9PSED</name>
<dbReference type="AlphaFoldDB" id="A0A059KVY1"/>
<keyword evidence="2" id="KW-0378">Hydrolase</keyword>
<dbReference type="EMBL" id="AZQQ01000099">
    <property type="protein sequence ID" value="KDD66233.1"/>
    <property type="molecule type" value="Genomic_DNA"/>
</dbReference>
<evidence type="ECO:0000313" key="3">
    <source>
        <dbReference type="Proteomes" id="UP000026739"/>
    </source>
</evidence>
<comment type="caution">
    <text evidence="2">The sequence shown here is derived from an EMBL/GenBank/DDBJ whole genome shotgun (WGS) entry which is preliminary data.</text>
</comment>
<dbReference type="SUPFAM" id="SSF53474">
    <property type="entry name" value="alpha/beta-Hydrolases"/>
    <property type="match status" value="1"/>
</dbReference>
<sequence>MTLITCLPESEELLMSRSTPFTQLTTSYVQAPNNLIIVGETAFAYRELGLNTGIPVFLLNHWGAVLDNVDPRIADGLARKHRVIAIDYRGIGLSGGIAPVTVDEMARDTLALIRTMGFDQVDLLGFSLGGFVAQDLALKAPGLVRKLILAGTGPAGGQGIDRVGALSWPLMLKGLLMLRDPKTYLFFTSTKSGRQAASAFLKRLKERESDRDKGPTPRALFRQLNAIKAWGRQAAQDLGRLRMPVLVVNGDSDIMVPTELSYDIARRIPHAQLVIYPDAGHGGVFQHHAEFVPKVLEFLA</sequence>
<dbReference type="InterPro" id="IPR050471">
    <property type="entry name" value="AB_hydrolase"/>
</dbReference>
<dbReference type="GO" id="GO:0016787">
    <property type="term" value="F:hydrolase activity"/>
    <property type="evidence" value="ECO:0007669"/>
    <property type="project" value="UniProtKB-KW"/>
</dbReference>
<dbReference type="PANTHER" id="PTHR43433">
    <property type="entry name" value="HYDROLASE, ALPHA/BETA FOLD FAMILY PROTEIN"/>
    <property type="match status" value="1"/>
</dbReference>
<dbReference type="PRINTS" id="PR00111">
    <property type="entry name" value="ABHYDROLASE"/>
</dbReference>
<dbReference type="InterPro" id="IPR000073">
    <property type="entry name" value="AB_hydrolase_1"/>
</dbReference>
<feature type="domain" description="AB hydrolase-1" evidence="1">
    <location>
        <begin position="56"/>
        <end position="287"/>
    </location>
</feature>
<protein>
    <submittedName>
        <fullName evidence="2">Alpha/beta hydrolase</fullName>
    </submittedName>
</protein>